<name>A0A2M7Z7W9_9BACT</name>
<dbReference type="EMBL" id="PFVJ01000005">
    <property type="protein sequence ID" value="PJA90487.1"/>
    <property type="molecule type" value="Genomic_DNA"/>
</dbReference>
<evidence type="ECO:0000313" key="1">
    <source>
        <dbReference type="EMBL" id="PJA90487.1"/>
    </source>
</evidence>
<gene>
    <name evidence="1" type="ORF">CO137_00190</name>
</gene>
<protein>
    <submittedName>
        <fullName evidence="1">Uncharacterized protein</fullName>
    </submittedName>
</protein>
<evidence type="ECO:0000313" key="2">
    <source>
        <dbReference type="Proteomes" id="UP000230843"/>
    </source>
</evidence>
<dbReference type="AlphaFoldDB" id="A0A2M7Z7W9"/>
<comment type="caution">
    <text evidence="1">The sequence shown here is derived from an EMBL/GenBank/DDBJ whole genome shotgun (WGS) entry which is preliminary data.</text>
</comment>
<dbReference type="Proteomes" id="UP000230843">
    <property type="component" value="Unassembled WGS sequence"/>
</dbReference>
<accession>A0A2M7Z7W9</accession>
<reference evidence="2" key="1">
    <citation type="submission" date="2017-09" db="EMBL/GenBank/DDBJ databases">
        <title>Depth-based differentiation of microbial function through sediment-hosted aquifers and enrichment of novel symbionts in the deep terrestrial subsurface.</title>
        <authorList>
            <person name="Probst A.J."/>
            <person name="Ladd B."/>
            <person name="Jarett J.K."/>
            <person name="Geller-Mcgrath D.E."/>
            <person name="Sieber C.M.K."/>
            <person name="Emerson J.B."/>
            <person name="Anantharaman K."/>
            <person name="Thomas B.C."/>
            <person name="Malmstrom R."/>
            <person name="Stieglmeier M."/>
            <person name="Klingl A."/>
            <person name="Woyke T."/>
            <person name="Ryan C.M."/>
            <person name="Banfield J.F."/>
        </authorList>
    </citation>
    <scope>NUCLEOTIDE SEQUENCE [LARGE SCALE GENOMIC DNA]</scope>
</reference>
<proteinExistence type="predicted"/>
<organism evidence="1 2">
    <name type="scientific">Candidatus Magasanikbacteria bacterium CG_4_9_14_3_um_filter_32_9</name>
    <dbReference type="NCBI Taxonomy" id="1974644"/>
    <lineage>
        <taxon>Bacteria</taxon>
        <taxon>Candidatus Magasanikiibacteriota</taxon>
    </lineage>
</organism>
<sequence length="119" mass="13487">MYKVACFWFNCKDAVGNREVPCLILCFQKEDDFKLFIVYSVGQGKGMLNYFSAQDLSFLDRTSIEKEIKNLPLDNLENQLGILEGTSAKTIACLLFSHPIIISKETKVEEGVVSWTKPN</sequence>